<name>A0AAD9U519_9ROSI</name>
<reference evidence="1" key="1">
    <citation type="journal article" date="2023" name="Plant J.">
        <title>Genome sequences and population genomics provide insights into the demographic history, inbreeding, and mutation load of two 'living fossil' tree species of Dipteronia.</title>
        <authorList>
            <person name="Feng Y."/>
            <person name="Comes H.P."/>
            <person name="Chen J."/>
            <person name="Zhu S."/>
            <person name="Lu R."/>
            <person name="Zhang X."/>
            <person name="Li P."/>
            <person name="Qiu J."/>
            <person name="Olsen K.M."/>
            <person name="Qiu Y."/>
        </authorList>
    </citation>
    <scope>NUCLEOTIDE SEQUENCE</scope>
    <source>
        <strain evidence="1">KIB01</strain>
    </source>
</reference>
<dbReference type="PANTHER" id="PTHR33116:SF80">
    <property type="entry name" value="REVERSE TRANSCRIPTASE ZINC-BINDING DOMAIN-CONTAINING PROTEIN"/>
    <property type="match status" value="1"/>
</dbReference>
<dbReference type="PANTHER" id="PTHR33116">
    <property type="entry name" value="REVERSE TRANSCRIPTASE ZINC-BINDING DOMAIN-CONTAINING PROTEIN-RELATED-RELATED"/>
    <property type="match status" value="1"/>
</dbReference>
<dbReference type="AlphaFoldDB" id="A0AAD9U519"/>
<dbReference type="EMBL" id="JANJYI010000005">
    <property type="protein sequence ID" value="KAK2648080.1"/>
    <property type="molecule type" value="Genomic_DNA"/>
</dbReference>
<evidence type="ECO:0000313" key="1">
    <source>
        <dbReference type="EMBL" id="KAK2648080.1"/>
    </source>
</evidence>
<keyword evidence="2" id="KW-1185">Reference proteome</keyword>
<proteinExistence type="predicted"/>
<organism evidence="1 2">
    <name type="scientific">Dipteronia dyeriana</name>
    <dbReference type="NCBI Taxonomy" id="168575"/>
    <lineage>
        <taxon>Eukaryota</taxon>
        <taxon>Viridiplantae</taxon>
        <taxon>Streptophyta</taxon>
        <taxon>Embryophyta</taxon>
        <taxon>Tracheophyta</taxon>
        <taxon>Spermatophyta</taxon>
        <taxon>Magnoliopsida</taxon>
        <taxon>eudicotyledons</taxon>
        <taxon>Gunneridae</taxon>
        <taxon>Pentapetalae</taxon>
        <taxon>rosids</taxon>
        <taxon>malvids</taxon>
        <taxon>Sapindales</taxon>
        <taxon>Sapindaceae</taxon>
        <taxon>Hippocastanoideae</taxon>
        <taxon>Acereae</taxon>
        <taxon>Dipteronia</taxon>
    </lineage>
</organism>
<comment type="caution">
    <text evidence="1">The sequence shown here is derived from an EMBL/GenBank/DDBJ whole genome shotgun (WGS) entry which is preliminary data.</text>
</comment>
<evidence type="ECO:0000313" key="2">
    <source>
        <dbReference type="Proteomes" id="UP001280121"/>
    </source>
</evidence>
<dbReference type="Proteomes" id="UP001280121">
    <property type="component" value="Unassembled WGS sequence"/>
</dbReference>
<accession>A0AAD9U519</accession>
<gene>
    <name evidence="1" type="ORF">Ddye_015569</name>
</gene>
<protein>
    <submittedName>
        <fullName evidence="1">Uncharacterized protein</fullName>
    </submittedName>
</protein>
<sequence length="163" mass="18646">MYEKWSGQRISKAKSALIPSKYISLARKRGLLRITGSMEGKFPVTYLGAPLVSQKLISWIMKPLVEKIRKKIIGWKFKLLSHGRRLILLRHVLSSMPIHLMSLFNVPQVTISHINSFLANCLWGEVEGKRKNHWHSWGKVCKLTAEGGMGLRDLKDVQKSLLM</sequence>